<evidence type="ECO:0000313" key="2">
    <source>
        <dbReference type="Proteomes" id="UP000670475"/>
    </source>
</evidence>
<name>A0A940MH83_9ACTN</name>
<accession>A0A940MH83</accession>
<dbReference type="InterPro" id="IPR006311">
    <property type="entry name" value="TAT_signal"/>
</dbReference>
<protein>
    <submittedName>
        <fullName evidence="1">Uncharacterized protein</fullName>
    </submittedName>
</protein>
<dbReference type="Proteomes" id="UP000670475">
    <property type="component" value="Unassembled WGS sequence"/>
</dbReference>
<comment type="caution">
    <text evidence="1">The sequence shown here is derived from an EMBL/GenBank/DDBJ whole genome shotgun (WGS) entry which is preliminary data.</text>
</comment>
<proteinExistence type="predicted"/>
<dbReference type="EMBL" id="JAGIQL010000153">
    <property type="protein sequence ID" value="MBP0461042.1"/>
    <property type="molecule type" value="Genomic_DNA"/>
</dbReference>
<sequence>MTSMNSKVSRRQVLVLGGLTLGVGAVNVAGFGGTAYADATTGDVTLAPVGANPVVVLPGVGVQPAAFPRQLAVQVKHDGTDLPAGTQVAITYDPRLYAPLPTAMATIGRHRVHSTSKTTTDPKTTLVTCTVTLTEALPGGSEPVVVVGTAVPVLYPLDLVVAPVGATAAVARKNGKPTGRHSLKTHRPAAFGGVATPWGIEVSGVWERYEWADGKRWYYYPARITLHNVGPGTAPAAAAFSVALDPQVVRDVSVTGARLNHTAHDAGVRQLASSRTASLFETRWRTRVHLKAGDRLDLAVKVTTRKPAHDLPTIKHPTVGLIDTGNHITQRQTGLTSLSRTDSRWQ</sequence>
<evidence type="ECO:0000313" key="1">
    <source>
        <dbReference type="EMBL" id="MBP0461042.1"/>
    </source>
</evidence>
<reference evidence="1" key="1">
    <citation type="submission" date="2021-03" db="EMBL/GenBank/DDBJ databases">
        <title>Whole genome sequence of Streptomyces bomunensis MMS17-BM035.</title>
        <authorList>
            <person name="Lee J.H."/>
        </authorList>
    </citation>
    <scope>NUCLEOTIDE SEQUENCE</scope>
    <source>
        <strain evidence="1">MMS17-BM035</strain>
    </source>
</reference>
<dbReference type="PROSITE" id="PS51318">
    <property type="entry name" value="TAT"/>
    <property type="match status" value="1"/>
</dbReference>
<keyword evidence="2" id="KW-1185">Reference proteome</keyword>
<dbReference type="AlphaFoldDB" id="A0A940MH83"/>
<dbReference type="RefSeq" id="WP_209343974.1">
    <property type="nucleotide sequence ID" value="NZ_JAGIQL010000153.1"/>
</dbReference>
<organism evidence="1 2">
    <name type="scientific">Streptomyces montanisoli</name>
    <dbReference type="NCBI Taxonomy" id="2798581"/>
    <lineage>
        <taxon>Bacteria</taxon>
        <taxon>Bacillati</taxon>
        <taxon>Actinomycetota</taxon>
        <taxon>Actinomycetes</taxon>
        <taxon>Kitasatosporales</taxon>
        <taxon>Streptomycetaceae</taxon>
        <taxon>Streptomyces</taxon>
    </lineage>
</organism>
<gene>
    <name evidence="1" type="ORF">JFN87_26775</name>
</gene>